<keyword evidence="1" id="KW-1133">Transmembrane helix</keyword>
<reference evidence="3" key="1">
    <citation type="journal article" date="2019" name="Int. J. Syst. Evol. Microbiol.">
        <title>The Global Catalogue of Microorganisms (GCM) 10K type strain sequencing project: providing services to taxonomists for standard genome sequencing and annotation.</title>
        <authorList>
            <consortium name="The Broad Institute Genomics Platform"/>
            <consortium name="The Broad Institute Genome Sequencing Center for Infectious Disease"/>
            <person name="Wu L."/>
            <person name="Ma J."/>
        </authorList>
    </citation>
    <scope>NUCLEOTIDE SEQUENCE [LARGE SCALE GENOMIC DNA]</scope>
    <source>
        <strain evidence="3">KCTC 32514</strain>
    </source>
</reference>
<dbReference type="EMBL" id="JBHUOS010000001">
    <property type="protein sequence ID" value="MFD2914037.1"/>
    <property type="molecule type" value="Genomic_DNA"/>
</dbReference>
<organism evidence="2 3">
    <name type="scientific">Psychroserpens luteus</name>
    <dbReference type="NCBI Taxonomy" id="1434066"/>
    <lineage>
        <taxon>Bacteria</taxon>
        <taxon>Pseudomonadati</taxon>
        <taxon>Bacteroidota</taxon>
        <taxon>Flavobacteriia</taxon>
        <taxon>Flavobacteriales</taxon>
        <taxon>Flavobacteriaceae</taxon>
        <taxon>Psychroserpens</taxon>
    </lineage>
</organism>
<dbReference type="RefSeq" id="WP_194507130.1">
    <property type="nucleotide sequence ID" value="NZ_JADILU010000002.1"/>
</dbReference>
<name>A0ABW5ZN82_9FLAO</name>
<sequence length="196" mass="23099">MDTQTYKIIRALCDYLEGLFFGFCIVTLLALLIYIFYKKRELRTFINYTVLVAKNLAIFYFVIYAISLCIYYTSKEFEFFEGRAVGPYAWAYWMMLLRPLVFCALLQLFWLKKIATKMRYVALITFLVLIVSLFSGSIFEKFVIITASYHRDVFMGESQFNTDILIIIVSYIIEKSVLFSALVFVSWAIFKNKKLE</sequence>
<protein>
    <submittedName>
        <fullName evidence="2">Uncharacterized protein</fullName>
    </submittedName>
</protein>
<keyword evidence="3" id="KW-1185">Reference proteome</keyword>
<feature type="transmembrane region" description="Helical" evidence="1">
    <location>
        <begin position="57"/>
        <end position="74"/>
    </location>
</feature>
<accession>A0ABW5ZN82</accession>
<feature type="transmembrane region" description="Helical" evidence="1">
    <location>
        <begin position="164"/>
        <end position="190"/>
    </location>
</feature>
<keyword evidence="1" id="KW-0472">Membrane</keyword>
<feature type="transmembrane region" description="Helical" evidence="1">
    <location>
        <begin position="120"/>
        <end position="144"/>
    </location>
</feature>
<proteinExistence type="predicted"/>
<dbReference type="Proteomes" id="UP001597548">
    <property type="component" value="Unassembled WGS sequence"/>
</dbReference>
<feature type="transmembrane region" description="Helical" evidence="1">
    <location>
        <begin position="90"/>
        <end position="111"/>
    </location>
</feature>
<feature type="transmembrane region" description="Helical" evidence="1">
    <location>
        <begin position="20"/>
        <end position="37"/>
    </location>
</feature>
<gene>
    <name evidence="2" type="ORF">ACFS29_00170</name>
</gene>
<evidence type="ECO:0000256" key="1">
    <source>
        <dbReference type="SAM" id="Phobius"/>
    </source>
</evidence>
<evidence type="ECO:0000313" key="2">
    <source>
        <dbReference type="EMBL" id="MFD2914037.1"/>
    </source>
</evidence>
<comment type="caution">
    <text evidence="2">The sequence shown here is derived from an EMBL/GenBank/DDBJ whole genome shotgun (WGS) entry which is preliminary data.</text>
</comment>
<evidence type="ECO:0000313" key="3">
    <source>
        <dbReference type="Proteomes" id="UP001597548"/>
    </source>
</evidence>
<keyword evidence="1" id="KW-0812">Transmembrane</keyword>